<reference evidence="3" key="1">
    <citation type="journal article" date="2021" name="BMC Genomics">
        <title>Chromosome-level genome assembly and manually-curated proteome of model necrotroph Parastagonospora nodorum Sn15 reveals a genome-wide trove of candidate effector homologs, and redundancy of virulence-related functions within an accessory chromosome.</title>
        <authorList>
            <person name="Bertazzoni S."/>
            <person name="Jones D.A.B."/>
            <person name="Phan H.T."/>
            <person name="Tan K.-C."/>
            <person name="Hane J.K."/>
        </authorList>
    </citation>
    <scope>NUCLEOTIDE SEQUENCE [LARGE SCALE GENOMIC DNA]</scope>
    <source>
        <strain evidence="3">SN15 / ATCC MYA-4574 / FGSC 10173)</strain>
    </source>
</reference>
<sequence>RTTVVDGSMRTEEASRVGGEEWQQRVQSVRKGEKERKSERAKERKKERVTEVTRDAVRGVGDEGAQKRVWTAPTQRGRFQVVRRGRTNLEARQDWKPRAGASGWSLWSLWSLWSRGPALERLPVWESSSNSPMTMPRRPLLACSSAPSRTGNGGTACCVWSYGGC</sequence>
<dbReference type="AlphaFoldDB" id="A0A7U2I2Y4"/>
<proteinExistence type="predicted"/>
<evidence type="ECO:0000313" key="3">
    <source>
        <dbReference type="Proteomes" id="UP000663193"/>
    </source>
</evidence>
<feature type="compositionally biased region" description="Basic and acidic residues" evidence="1">
    <location>
        <begin position="30"/>
        <end position="66"/>
    </location>
</feature>
<evidence type="ECO:0000313" key="2">
    <source>
        <dbReference type="EMBL" id="QRC97921.1"/>
    </source>
</evidence>
<protein>
    <submittedName>
        <fullName evidence="2">Uncharacterized protein</fullName>
    </submittedName>
</protein>
<keyword evidence="3" id="KW-1185">Reference proteome</keyword>
<feature type="region of interest" description="Disordered" evidence="1">
    <location>
        <begin position="1"/>
        <end position="72"/>
    </location>
</feature>
<gene>
    <name evidence="2" type="ORF">JI435_152560</name>
</gene>
<name>A0A7U2I2Y4_PHANO</name>
<dbReference type="VEuPathDB" id="FungiDB:JI435_152560"/>
<dbReference type="Proteomes" id="UP000663193">
    <property type="component" value="Chromosome 8"/>
</dbReference>
<dbReference type="EMBL" id="CP069030">
    <property type="protein sequence ID" value="QRC97921.1"/>
    <property type="molecule type" value="Genomic_DNA"/>
</dbReference>
<organism evidence="2 3">
    <name type="scientific">Phaeosphaeria nodorum (strain SN15 / ATCC MYA-4574 / FGSC 10173)</name>
    <name type="common">Glume blotch fungus</name>
    <name type="synonym">Parastagonospora nodorum</name>
    <dbReference type="NCBI Taxonomy" id="321614"/>
    <lineage>
        <taxon>Eukaryota</taxon>
        <taxon>Fungi</taxon>
        <taxon>Dikarya</taxon>
        <taxon>Ascomycota</taxon>
        <taxon>Pezizomycotina</taxon>
        <taxon>Dothideomycetes</taxon>
        <taxon>Pleosporomycetidae</taxon>
        <taxon>Pleosporales</taxon>
        <taxon>Pleosporineae</taxon>
        <taxon>Phaeosphaeriaceae</taxon>
        <taxon>Parastagonospora</taxon>
    </lineage>
</organism>
<accession>A0A7U2I2Y4</accession>
<feature type="non-terminal residue" evidence="2">
    <location>
        <position position="1"/>
    </location>
</feature>
<evidence type="ECO:0000256" key="1">
    <source>
        <dbReference type="SAM" id="MobiDB-lite"/>
    </source>
</evidence>
<feature type="compositionally biased region" description="Basic and acidic residues" evidence="1">
    <location>
        <begin position="9"/>
        <end position="23"/>
    </location>
</feature>